<dbReference type="GO" id="GO:0005524">
    <property type="term" value="F:ATP binding"/>
    <property type="evidence" value="ECO:0007669"/>
    <property type="project" value="UniProtKB-KW"/>
</dbReference>
<feature type="coiled-coil region" evidence="5">
    <location>
        <begin position="35"/>
        <end position="86"/>
    </location>
</feature>
<reference evidence="8 9" key="1">
    <citation type="submission" date="2024-01" db="EMBL/GenBank/DDBJ databases">
        <authorList>
            <person name="Waweru B."/>
        </authorList>
    </citation>
    <scope>NUCLEOTIDE SEQUENCE [LARGE SCALE GENOMIC DNA]</scope>
</reference>
<keyword evidence="9" id="KW-1185">Reference proteome</keyword>
<dbReference type="InterPro" id="IPR032675">
    <property type="entry name" value="LRR_dom_sf"/>
</dbReference>
<evidence type="ECO:0000256" key="5">
    <source>
        <dbReference type="SAM" id="Coils"/>
    </source>
</evidence>
<keyword evidence="1" id="KW-0677">Repeat</keyword>
<evidence type="ECO:0000256" key="3">
    <source>
        <dbReference type="ARBA" id="ARBA00022821"/>
    </source>
</evidence>
<comment type="caution">
    <text evidence="8">The sequence shown here is derived from an EMBL/GenBank/DDBJ whole genome shotgun (WGS) entry which is preliminary data.</text>
</comment>
<dbReference type="CDD" id="cd14798">
    <property type="entry name" value="RX-CC_like"/>
    <property type="match status" value="1"/>
</dbReference>
<feature type="domain" description="Disease resistance R13L4/SHOC-2-like LRR" evidence="7">
    <location>
        <begin position="211"/>
        <end position="404"/>
    </location>
</feature>
<dbReference type="EMBL" id="CAWUPB010001156">
    <property type="protein sequence ID" value="CAK7338892.1"/>
    <property type="molecule type" value="Genomic_DNA"/>
</dbReference>
<dbReference type="Gene3D" id="1.20.5.4130">
    <property type="match status" value="1"/>
</dbReference>
<gene>
    <name evidence="8" type="ORF">DCAF_LOCUS13940</name>
</gene>
<evidence type="ECO:0000259" key="7">
    <source>
        <dbReference type="Pfam" id="PF23598"/>
    </source>
</evidence>
<evidence type="ECO:0000256" key="1">
    <source>
        <dbReference type="ARBA" id="ARBA00022737"/>
    </source>
</evidence>
<dbReference type="Pfam" id="PF23598">
    <property type="entry name" value="LRR_14"/>
    <property type="match status" value="1"/>
</dbReference>
<sequence length="481" mass="55082">MAETFATDIAKSLLRKLGSFAARQFCLAWGLEGGLARLEEILSAINAVLSDAERKQSQNDSIRFWLQKLKEVLYDAEDVLDELECETLRRQVVKTKESISRKVRSFFSSSNVIVFWLRMSHKINDLIDRLVEIASLQPDCNLNEQAIDYSHVLHEETEMRPSFESFSGLIGRDKDKEPLPMSPNKLHRVRSVLFDGSDIEEPRCKTDCGKCLIEFKRVRSLELLDGCELLPERIGALKHLRYFNLVRNSKLKRLPKSVFKLQNLQALLLGYGFEELPEDVRYMISLRFLFLITKQKRLPEGGIGCLKCLQVLFISMCDDLEYLCEDMQGLKSLRKLGIVGCKSLISLPRSMKYLTALEFLGIVDCEKLDLATMEEEHEKEIKPLRLQTVIFAELPATLALPKQILQGSADTLQTFMIGDCPNIRELPECISNLKQLQNLEIKSCPTLSQRCQRETGEDWPKIAHIPKIDVDDYDNDEETSN</sequence>
<dbReference type="InterPro" id="IPR038005">
    <property type="entry name" value="RX-like_CC"/>
</dbReference>
<dbReference type="InterPro" id="IPR041118">
    <property type="entry name" value="Rx_N"/>
</dbReference>
<dbReference type="PANTHER" id="PTHR36766:SF61">
    <property type="entry name" value="NB-ARC DOMAIN DISEASE RESISTANCE PROTEIN"/>
    <property type="match status" value="1"/>
</dbReference>
<keyword evidence="2" id="KW-0547">Nucleotide-binding</keyword>
<dbReference type="Pfam" id="PF18052">
    <property type="entry name" value="Rx_N"/>
    <property type="match status" value="1"/>
</dbReference>
<evidence type="ECO:0000259" key="6">
    <source>
        <dbReference type="Pfam" id="PF18052"/>
    </source>
</evidence>
<dbReference type="Gene3D" id="3.80.10.10">
    <property type="entry name" value="Ribonuclease Inhibitor"/>
    <property type="match status" value="2"/>
</dbReference>
<keyword evidence="3" id="KW-0611">Plant defense</keyword>
<dbReference type="AlphaFoldDB" id="A0AAV1RTR1"/>
<dbReference type="Proteomes" id="UP001314170">
    <property type="component" value="Unassembled WGS sequence"/>
</dbReference>
<evidence type="ECO:0000313" key="8">
    <source>
        <dbReference type="EMBL" id="CAK7338892.1"/>
    </source>
</evidence>
<dbReference type="GO" id="GO:0006952">
    <property type="term" value="P:defense response"/>
    <property type="evidence" value="ECO:0007669"/>
    <property type="project" value="UniProtKB-KW"/>
</dbReference>
<dbReference type="PANTHER" id="PTHR36766">
    <property type="entry name" value="PLANT BROAD-SPECTRUM MILDEW RESISTANCE PROTEIN RPW8"/>
    <property type="match status" value="1"/>
</dbReference>
<evidence type="ECO:0000256" key="4">
    <source>
        <dbReference type="ARBA" id="ARBA00022840"/>
    </source>
</evidence>
<evidence type="ECO:0008006" key="10">
    <source>
        <dbReference type="Google" id="ProtNLM"/>
    </source>
</evidence>
<name>A0AAV1RTR1_9ROSI</name>
<keyword evidence="5" id="KW-0175">Coiled coil</keyword>
<dbReference type="SUPFAM" id="SSF52047">
    <property type="entry name" value="RNI-like"/>
    <property type="match status" value="1"/>
</dbReference>
<feature type="domain" description="Disease resistance N-terminal" evidence="6">
    <location>
        <begin position="11"/>
        <end position="98"/>
    </location>
</feature>
<accession>A0AAV1RTR1</accession>
<proteinExistence type="predicted"/>
<protein>
    <recommendedName>
        <fullName evidence="10">Rx N-terminal domain-containing protein</fullName>
    </recommendedName>
</protein>
<evidence type="ECO:0000256" key="2">
    <source>
        <dbReference type="ARBA" id="ARBA00022741"/>
    </source>
</evidence>
<dbReference type="InterPro" id="IPR055414">
    <property type="entry name" value="LRR_R13L4/SHOC2-like"/>
</dbReference>
<organism evidence="8 9">
    <name type="scientific">Dovyalis caffra</name>
    <dbReference type="NCBI Taxonomy" id="77055"/>
    <lineage>
        <taxon>Eukaryota</taxon>
        <taxon>Viridiplantae</taxon>
        <taxon>Streptophyta</taxon>
        <taxon>Embryophyta</taxon>
        <taxon>Tracheophyta</taxon>
        <taxon>Spermatophyta</taxon>
        <taxon>Magnoliopsida</taxon>
        <taxon>eudicotyledons</taxon>
        <taxon>Gunneridae</taxon>
        <taxon>Pentapetalae</taxon>
        <taxon>rosids</taxon>
        <taxon>fabids</taxon>
        <taxon>Malpighiales</taxon>
        <taxon>Salicaceae</taxon>
        <taxon>Flacourtieae</taxon>
        <taxon>Dovyalis</taxon>
    </lineage>
</organism>
<keyword evidence="4" id="KW-0067">ATP-binding</keyword>
<evidence type="ECO:0000313" key="9">
    <source>
        <dbReference type="Proteomes" id="UP001314170"/>
    </source>
</evidence>